<dbReference type="Gene3D" id="3.30.420.40">
    <property type="match status" value="1"/>
</dbReference>
<dbReference type="InterPro" id="IPR022371">
    <property type="entry name" value="Exopolyphosphatase"/>
</dbReference>
<sequence>MANRSKTAPLGQSETGLPNPEADTSAGGTLPTHEYAPGRLNGSGPVAIIDIGSNSVRLVVYERMSRTPMPLFNEKELAGLGRGIAATGRLNDQAVEASLAAIRRFMALCEQMHVKAVHVLATAAAREASNGPDFLAQVESITGADVALLSGPEEARLSAMGVLSGIHDPDGVAGDLGGGSLEVVDIRGREVGIGETFPLGGLRLEEVSEKTLKKAEKIAIDALANSSVLAKGEGRPFYAIGGTWRSLARLHMRQKGYPLHIMHEYAIPAEEALDFCRMVARRDAESLDSIEAVSKSRRLLLPYGAIVLEQVIRAMKPSMIILSALGVREGLLYDLLDKETQMADPLIEAAEELALLRSRSPGHVRELGPWTGQALAAIGIEETAEEVRLRTAACLMADIGWRAHPDYRGEQSLNLIAHGSFVGIDHPGRAYLALANYYRHEGLVDEHISSRIRELATTRLLERARALGAALRVAYLVSGAMAGVISRTRIEARGDQLTLVLPPDRAMLAGSRLQRRVAQLAKLGAMKPAIVVEEIV</sequence>
<comment type="catalytic activity">
    <reaction evidence="4">
        <text>[phosphate](n) + H2O = [phosphate](n-1) + phosphate + H(+)</text>
        <dbReference type="Rhea" id="RHEA:21528"/>
        <dbReference type="Rhea" id="RHEA-COMP:9859"/>
        <dbReference type="Rhea" id="RHEA-COMP:14279"/>
        <dbReference type="ChEBI" id="CHEBI:15377"/>
        <dbReference type="ChEBI" id="CHEBI:15378"/>
        <dbReference type="ChEBI" id="CHEBI:16838"/>
        <dbReference type="ChEBI" id="CHEBI:43474"/>
        <dbReference type="EC" id="3.6.1.11"/>
    </reaction>
</comment>
<accession>A0ABV2QVI6</accession>
<reference evidence="8 9" key="1">
    <citation type="submission" date="2024-06" db="EMBL/GenBank/DDBJ databases">
        <title>Sorghum-associated microbial communities from plants grown in Nebraska, USA.</title>
        <authorList>
            <person name="Schachtman D."/>
        </authorList>
    </citation>
    <scope>NUCLEOTIDE SEQUENCE [LARGE SCALE GENOMIC DNA]</scope>
    <source>
        <strain evidence="8 9">3207</strain>
    </source>
</reference>
<feature type="region of interest" description="Disordered" evidence="5">
    <location>
        <begin position="1"/>
        <end position="37"/>
    </location>
</feature>
<dbReference type="CDD" id="cd24052">
    <property type="entry name" value="ASKHA_NBD_HpPPX-GppA-like"/>
    <property type="match status" value="1"/>
</dbReference>
<dbReference type="Gene3D" id="3.30.420.150">
    <property type="entry name" value="Exopolyphosphatase. Domain 2"/>
    <property type="match status" value="1"/>
</dbReference>
<evidence type="ECO:0000256" key="2">
    <source>
        <dbReference type="ARBA" id="ARBA00012451"/>
    </source>
</evidence>
<name>A0ABV2QVI6_9HYPH</name>
<organism evidence="8 9">
    <name type="scientific">Kaistia defluvii</name>
    <dbReference type="NCBI Taxonomy" id="410841"/>
    <lineage>
        <taxon>Bacteria</taxon>
        <taxon>Pseudomonadati</taxon>
        <taxon>Pseudomonadota</taxon>
        <taxon>Alphaproteobacteria</taxon>
        <taxon>Hyphomicrobiales</taxon>
        <taxon>Kaistiaceae</taxon>
        <taxon>Kaistia</taxon>
    </lineage>
</organism>
<dbReference type="Pfam" id="PF02541">
    <property type="entry name" value="Ppx-GppA"/>
    <property type="match status" value="1"/>
</dbReference>
<dbReference type="GO" id="GO:0004309">
    <property type="term" value="F:exopolyphosphatase activity"/>
    <property type="evidence" value="ECO:0007669"/>
    <property type="project" value="UniProtKB-EC"/>
</dbReference>
<dbReference type="Gene3D" id="1.10.3210.10">
    <property type="entry name" value="Hypothetical protein af1432"/>
    <property type="match status" value="1"/>
</dbReference>
<evidence type="ECO:0000259" key="7">
    <source>
        <dbReference type="Pfam" id="PF21697"/>
    </source>
</evidence>
<dbReference type="PANTHER" id="PTHR30005:SF0">
    <property type="entry name" value="RETROGRADE REGULATION PROTEIN 2"/>
    <property type="match status" value="1"/>
</dbReference>
<evidence type="ECO:0000259" key="6">
    <source>
        <dbReference type="Pfam" id="PF02541"/>
    </source>
</evidence>
<dbReference type="SUPFAM" id="SSF53067">
    <property type="entry name" value="Actin-like ATPase domain"/>
    <property type="match status" value="2"/>
</dbReference>
<evidence type="ECO:0000256" key="4">
    <source>
        <dbReference type="ARBA" id="ARBA00047607"/>
    </source>
</evidence>
<feature type="domain" description="Ppx/GppA phosphatase N-terminal" evidence="6">
    <location>
        <begin position="59"/>
        <end position="339"/>
    </location>
</feature>
<gene>
    <name evidence="8" type="ORF">ABIE08_000416</name>
</gene>
<dbReference type="Pfam" id="PF21697">
    <property type="entry name" value="Ppx_C"/>
    <property type="match status" value="1"/>
</dbReference>
<keyword evidence="9" id="KW-1185">Reference proteome</keyword>
<feature type="domain" description="Exopolyphosphatase C-terminal" evidence="7">
    <location>
        <begin position="346"/>
        <end position="530"/>
    </location>
</feature>
<dbReference type="Proteomes" id="UP001549321">
    <property type="component" value="Unassembled WGS sequence"/>
</dbReference>
<dbReference type="InterPro" id="IPR043129">
    <property type="entry name" value="ATPase_NBD"/>
</dbReference>
<evidence type="ECO:0000256" key="3">
    <source>
        <dbReference type="ARBA" id="ARBA00022801"/>
    </source>
</evidence>
<evidence type="ECO:0000313" key="9">
    <source>
        <dbReference type="Proteomes" id="UP001549321"/>
    </source>
</evidence>
<evidence type="ECO:0000256" key="5">
    <source>
        <dbReference type="SAM" id="MobiDB-lite"/>
    </source>
</evidence>
<dbReference type="EMBL" id="JBEPSM010000001">
    <property type="protein sequence ID" value="MET4632503.1"/>
    <property type="molecule type" value="Genomic_DNA"/>
</dbReference>
<keyword evidence="3 8" id="KW-0378">Hydrolase</keyword>
<dbReference type="GO" id="GO:0008894">
    <property type="term" value="F:guanosine-5'-triphosphate,3'-diphosphate diphosphatase activity"/>
    <property type="evidence" value="ECO:0007669"/>
    <property type="project" value="UniProtKB-EC"/>
</dbReference>
<dbReference type="InterPro" id="IPR003695">
    <property type="entry name" value="Ppx_GppA_N"/>
</dbReference>
<evidence type="ECO:0000313" key="8">
    <source>
        <dbReference type="EMBL" id="MET4632503.1"/>
    </source>
</evidence>
<dbReference type="NCBIfam" id="TIGR03706">
    <property type="entry name" value="exo_poly_only"/>
    <property type="match status" value="1"/>
</dbReference>
<protein>
    <recommendedName>
        <fullName evidence="2">exopolyphosphatase</fullName>
        <ecNumber evidence="2">3.6.1.11</ecNumber>
    </recommendedName>
</protein>
<comment type="caution">
    <text evidence="8">The sequence shown here is derived from an EMBL/GenBank/DDBJ whole genome shotgun (WGS) entry which is preliminary data.</text>
</comment>
<dbReference type="EC" id="3.6.1.11" evidence="2"/>
<evidence type="ECO:0000256" key="1">
    <source>
        <dbReference type="ARBA" id="ARBA00007125"/>
    </source>
</evidence>
<dbReference type="SUPFAM" id="SSF109604">
    <property type="entry name" value="HD-domain/PDEase-like"/>
    <property type="match status" value="1"/>
</dbReference>
<proteinExistence type="inferred from homology"/>
<comment type="similarity">
    <text evidence="1">Belongs to the GppA/Ppx family.</text>
</comment>
<dbReference type="InterPro" id="IPR050273">
    <property type="entry name" value="GppA/Ppx_hydrolase"/>
</dbReference>
<dbReference type="PANTHER" id="PTHR30005">
    <property type="entry name" value="EXOPOLYPHOSPHATASE"/>
    <property type="match status" value="1"/>
</dbReference>
<dbReference type="InterPro" id="IPR048951">
    <property type="entry name" value="Ppx_C"/>
</dbReference>
<feature type="compositionally biased region" description="Polar residues" evidence="5">
    <location>
        <begin position="1"/>
        <end position="16"/>
    </location>
</feature>